<accession>A0A7G9GFL7</accession>
<evidence type="ECO:0000313" key="2">
    <source>
        <dbReference type="Proteomes" id="UP000515860"/>
    </source>
</evidence>
<organism evidence="1 2">
    <name type="scientific">Wansuia hejianensis</name>
    <dbReference type="NCBI Taxonomy" id="2763667"/>
    <lineage>
        <taxon>Bacteria</taxon>
        <taxon>Bacillati</taxon>
        <taxon>Bacillota</taxon>
        <taxon>Clostridia</taxon>
        <taxon>Lachnospirales</taxon>
        <taxon>Lachnospiraceae</taxon>
        <taxon>Wansuia</taxon>
    </lineage>
</organism>
<dbReference type="RefSeq" id="WP_118644506.1">
    <property type="nucleotide sequence ID" value="NZ_CP060635.1"/>
</dbReference>
<name>A0A7G9GFL7_9FIRM</name>
<dbReference type="Proteomes" id="UP000515860">
    <property type="component" value="Chromosome"/>
</dbReference>
<dbReference type="AlphaFoldDB" id="A0A7G9GFL7"/>
<evidence type="ECO:0000313" key="1">
    <source>
        <dbReference type="EMBL" id="QNM09599.1"/>
    </source>
</evidence>
<dbReference type="KEGG" id="whj:H9Q79_04730"/>
<gene>
    <name evidence="1" type="ORF">H9Q79_04730</name>
</gene>
<proteinExistence type="predicted"/>
<keyword evidence="2" id="KW-1185">Reference proteome</keyword>
<protein>
    <submittedName>
        <fullName evidence="1">Uncharacterized protein</fullName>
    </submittedName>
</protein>
<dbReference type="EMBL" id="CP060635">
    <property type="protein sequence ID" value="QNM09599.1"/>
    <property type="molecule type" value="Genomic_DNA"/>
</dbReference>
<reference evidence="1 2" key="1">
    <citation type="submission" date="2020-08" db="EMBL/GenBank/DDBJ databases">
        <authorList>
            <person name="Liu C."/>
            <person name="Sun Q."/>
        </authorList>
    </citation>
    <scope>NUCLEOTIDE SEQUENCE [LARGE SCALE GENOMIC DNA]</scope>
    <source>
        <strain evidence="1 2">NSJ-29</strain>
    </source>
</reference>
<sequence>MKKRIIAMFLACFIGVTAVFGTAVKTKAFVVTATVSAIEIIWSILIASGVVMTTDYLVNDLGAFDDAIAEQQLYWLSQEQYIREYTEEGGVLKPVEAPSKEDGGTLTEDMDAIQAQIDATGKIDLKSAPVANVTSALKRAINMIYQGGGILPNDALLNDTVSSFFQATKNNSYFLPFSECPYYYLSLSSDGSYSFVQSSKGVPYYGNNSITGVYYPAGTTVNMLSGTFYGGKISVKRINKKTYESVITSDYNTYVLKYGNYYVTDSGNTYVHNFNMDSFCANSMIAGQYASAWTGSSVLVPDIPDGYDDLPRLINPDALSGDNFIPGTNLWERLISGGAYDIPIGLDITDEDRYLYPFELTKIRQLLGELTGTLEGAKENVGYGEGAIAGEAGQTIAGTADKVIADALEQAQAGAGEAEGEGEAGGEASKEEAEKYTADWTGLFPFCIPFDLIDMLKAMQSNRVAPVIDIPVKFHFGNAVNYDHTFTVDFDDYSEFIEIFRVLQIVGFSVGLILITRQIIKG</sequence>